<feature type="compositionally biased region" description="Basic residues" evidence="1">
    <location>
        <begin position="308"/>
        <end position="318"/>
    </location>
</feature>
<protein>
    <submittedName>
        <fullName evidence="2">Uncharacterized protein</fullName>
    </submittedName>
</protein>
<gene>
    <name evidence="2" type="ORF">K461DRAFT_280111</name>
</gene>
<organism evidence="2 3">
    <name type="scientific">Myriangium duriaei CBS 260.36</name>
    <dbReference type="NCBI Taxonomy" id="1168546"/>
    <lineage>
        <taxon>Eukaryota</taxon>
        <taxon>Fungi</taxon>
        <taxon>Dikarya</taxon>
        <taxon>Ascomycota</taxon>
        <taxon>Pezizomycotina</taxon>
        <taxon>Dothideomycetes</taxon>
        <taxon>Dothideomycetidae</taxon>
        <taxon>Myriangiales</taxon>
        <taxon>Myriangiaceae</taxon>
        <taxon>Myriangium</taxon>
    </lineage>
</organism>
<accession>A0A9P4J2Q6</accession>
<feature type="compositionally biased region" description="Basic and acidic residues" evidence="1">
    <location>
        <begin position="515"/>
        <end position="525"/>
    </location>
</feature>
<evidence type="ECO:0000313" key="3">
    <source>
        <dbReference type="Proteomes" id="UP000799439"/>
    </source>
</evidence>
<name>A0A9P4J2Q6_9PEZI</name>
<comment type="caution">
    <text evidence="2">The sequence shown here is derived from an EMBL/GenBank/DDBJ whole genome shotgun (WGS) entry which is preliminary data.</text>
</comment>
<feature type="compositionally biased region" description="Basic and acidic residues" evidence="1">
    <location>
        <begin position="319"/>
        <end position="344"/>
    </location>
</feature>
<evidence type="ECO:0000313" key="2">
    <source>
        <dbReference type="EMBL" id="KAF2151324.1"/>
    </source>
</evidence>
<proteinExistence type="predicted"/>
<feature type="compositionally biased region" description="Basic and acidic residues" evidence="1">
    <location>
        <begin position="291"/>
        <end position="304"/>
    </location>
</feature>
<feature type="compositionally biased region" description="Basic and acidic residues" evidence="1">
    <location>
        <begin position="405"/>
        <end position="414"/>
    </location>
</feature>
<keyword evidence="3" id="KW-1185">Reference proteome</keyword>
<dbReference type="OrthoDB" id="5396360at2759"/>
<feature type="region of interest" description="Disordered" evidence="1">
    <location>
        <begin position="79"/>
        <end position="538"/>
    </location>
</feature>
<reference evidence="2" key="1">
    <citation type="journal article" date="2020" name="Stud. Mycol.">
        <title>101 Dothideomycetes genomes: a test case for predicting lifestyles and emergence of pathogens.</title>
        <authorList>
            <person name="Haridas S."/>
            <person name="Albert R."/>
            <person name="Binder M."/>
            <person name="Bloem J."/>
            <person name="Labutti K."/>
            <person name="Salamov A."/>
            <person name="Andreopoulos B."/>
            <person name="Baker S."/>
            <person name="Barry K."/>
            <person name="Bills G."/>
            <person name="Bluhm B."/>
            <person name="Cannon C."/>
            <person name="Castanera R."/>
            <person name="Culley D."/>
            <person name="Daum C."/>
            <person name="Ezra D."/>
            <person name="Gonzalez J."/>
            <person name="Henrissat B."/>
            <person name="Kuo A."/>
            <person name="Liang C."/>
            <person name="Lipzen A."/>
            <person name="Lutzoni F."/>
            <person name="Magnuson J."/>
            <person name="Mondo S."/>
            <person name="Nolan M."/>
            <person name="Ohm R."/>
            <person name="Pangilinan J."/>
            <person name="Park H.-J."/>
            <person name="Ramirez L."/>
            <person name="Alfaro M."/>
            <person name="Sun H."/>
            <person name="Tritt A."/>
            <person name="Yoshinaga Y."/>
            <person name="Zwiers L.-H."/>
            <person name="Turgeon B."/>
            <person name="Goodwin S."/>
            <person name="Spatafora J."/>
            <person name="Crous P."/>
            <person name="Grigoriev I."/>
        </authorList>
    </citation>
    <scope>NUCLEOTIDE SEQUENCE</scope>
    <source>
        <strain evidence="2">CBS 260.36</strain>
    </source>
</reference>
<sequence>MHAEIGSVWRHVDQCRDQLQARTEVPGAGAGAGAGAKADDGDIDVLTSQLLSVANKANEVDGLKVQVEVMTRRLRRLEGNSSPSVAALPPPADAAAYHHAHPPPPHQYPQQAHPPQHPPPGKPVEEARPTSHPVAESRIPPASQLHQPESRPAPEATQGADPRSIPGFRALESSSNVGSWRAASHQAPPPQEAAPAPRHDAPTTSGWAAVNSVHHTKRAASIDGNVPLDGSAPGSPKRQKLATLMPRAAYGEQPPAQAGPYHQSPDARPSTGDAAHPNNAQGLRFVPFPRENGHEAWHHSEHAARGRGSGRGRGRGRRSGHEGEDGEVKHEHEWREWPGQDYHRHPQHAYAISSDPYRGRELQPAGYSPEGHHTMPAPETPSPALPENGGKKSRTKPTRNADGILIRKDGRPDMRSISSAQNLRKVHAKKEAERTAELQGGDRGTPGPGDDRSVIDGVSASASPRSPSNITLRREGSGVPDGGSERSVSGSAPHGYEAPQSQPQQQQDAVMMDAGMRERQEKAVEGPRAAAEAHAVVV</sequence>
<dbReference type="EMBL" id="ML996088">
    <property type="protein sequence ID" value="KAF2151324.1"/>
    <property type="molecule type" value="Genomic_DNA"/>
</dbReference>
<feature type="compositionally biased region" description="Polar residues" evidence="1">
    <location>
        <begin position="460"/>
        <end position="471"/>
    </location>
</feature>
<evidence type="ECO:0000256" key="1">
    <source>
        <dbReference type="SAM" id="MobiDB-lite"/>
    </source>
</evidence>
<dbReference type="Proteomes" id="UP000799439">
    <property type="component" value="Unassembled WGS sequence"/>
</dbReference>
<dbReference type="AlphaFoldDB" id="A0A9P4J2Q6"/>